<comment type="caution">
    <text evidence="1">The sequence shown here is derived from an EMBL/GenBank/DDBJ whole genome shotgun (WGS) entry which is preliminary data.</text>
</comment>
<sequence length="178" mass="20242">MILGYFKKYSNKSSDKCRNSSCELNCLSRQLRRFQQSGTTYKWSYLCGSAPKFQLEEWNLPYTCSAIDVRNVITFLPLKKTPSVEIHQQLVEVCRTSIMSRSHLSYGLFHRSFSIGIIGTAIKTAPTALILYQVKYLYLSKYLQVISSLRIFEEATGRMPFPNQCGSSVSGSDVVPRP</sequence>
<protein>
    <submittedName>
        <fullName evidence="1">Uncharacterized protein</fullName>
    </submittedName>
</protein>
<proteinExistence type="predicted"/>
<name>A0A4Y2FDV8_ARAVE</name>
<gene>
    <name evidence="1" type="ORF">AVEN_49719_1</name>
</gene>
<reference evidence="1 2" key="1">
    <citation type="journal article" date="2019" name="Sci. Rep.">
        <title>Orb-weaving spider Araneus ventricosus genome elucidates the spidroin gene catalogue.</title>
        <authorList>
            <person name="Kono N."/>
            <person name="Nakamura H."/>
            <person name="Ohtoshi R."/>
            <person name="Moran D.A.P."/>
            <person name="Shinohara A."/>
            <person name="Yoshida Y."/>
            <person name="Fujiwara M."/>
            <person name="Mori M."/>
            <person name="Tomita M."/>
            <person name="Arakawa K."/>
        </authorList>
    </citation>
    <scope>NUCLEOTIDE SEQUENCE [LARGE SCALE GENOMIC DNA]</scope>
</reference>
<dbReference type="Proteomes" id="UP000499080">
    <property type="component" value="Unassembled WGS sequence"/>
</dbReference>
<keyword evidence="2" id="KW-1185">Reference proteome</keyword>
<organism evidence="1 2">
    <name type="scientific">Araneus ventricosus</name>
    <name type="common">Orbweaver spider</name>
    <name type="synonym">Epeira ventricosa</name>
    <dbReference type="NCBI Taxonomy" id="182803"/>
    <lineage>
        <taxon>Eukaryota</taxon>
        <taxon>Metazoa</taxon>
        <taxon>Ecdysozoa</taxon>
        <taxon>Arthropoda</taxon>
        <taxon>Chelicerata</taxon>
        <taxon>Arachnida</taxon>
        <taxon>Araneae</taxon>
        <taxon>Araneomorphae</taxon>
        <taxon>Entelegynae</taxon>
        <taxon>Araneoidea</taxon>
        <taxon>Araneidae</taxon>
        <taxon>Araneus</taxon>
    </lineage>
</organism>
<dbReference type="AlphaFoldDB" id="A0A4Y2FDV8"/>
<evidence type="ECO:0000313" key="2">
    <source>
        <dbReference type="Proteomes" id="UP000499080"/>
    </source>
</evidence>
<dbReference type="EMBL" id="BGPR01000880">
    <property type="protein sequence ID" value="GBM38848.1"/>
    <property type="molecule type" value="Genomic_DNA"/>
</dbReference>
<accession>A0A4Y2FDV8</accession>
<evidence type="ECO:0000313" key="1">
    <source>
        <dbReference type="EMBL" id="GBM38848.1"/>
    </source>
</evidence>